<keyword evidence="4" id="KW-0677">Repeat</keyword>
<evidence type="ECO:0000256" key="7">
    <source>
        <dbReference type="ARBA" id="ARBA00022989"/>
    </source>
</evidence>
<dbReference type="InterPro" id="IPR003439">
    <property type="entry name" value="ABC_transporter-like_ATP-bd"/>
</dbReference>
<feature type="transmembrane region" description="Helical" evidence="10">
    <location>
        <begin position="369"/>
        <end position="392"/>
    </location>
</feature>
<feature type="transmembrane region" description="Helical" evidence="10">
    <location>
        <begin position="337"/>
        <end position="357"/>
    </location>
</feature>
<proteinExistence type="predicted"/>
<dbReference type="Pfam" id="PF00005">
    <property type="entry name" value="ABC_tran"/>
    <property type="match status" value="2"/>
</dbReference>
<feature type="domain" description="ABC transmembrane type-1" evidence="12">
    <location>
        <begin position="109"/>
        <end position="393"/>
    </location>
</feature>
<dbReference type="FunFam" id="3.40.50.300:FF:000163">
    <property type="entry name" value="Multidrug resistance-associated protein member 4"/>
    <property type="match status" value="1"/>
</dbReference>
<evidence type="ECO:0000256" key="3">
    <source>
        <dbReference type="ARBA" id="ARBA00022692"/>
    </source>
</evidence>
<dbReference type="FunFam" id="1.20.1560.10:FF:000082">
    <property type="entry name" value="ABC transporter, multidrug resistance associated protein"/>
    <property type="match status" value="1"/>
</dbReference>
<keyword evidence="6" id="KW-0067">ATP-binding</keyword>
<evidence type="ECO:0000256" key="9">
    <source>
        <dbReference type="SAM" id="MobiDB-lite"/>
    </source>
</evidence>
<dbReference type="InterPro" id="IPR050173">
    <property type="entry name" value="ABC_transporter_C-like"/>
</dbReference>
<evidence type="ECO:0000256" key="1">
    <source>
        <dbReference type="ARBA" id="ARBA00004128"/>
    </source>
</evidence>
<gene>
    <name evidence="13" type="ORF">N0F65_006875</name>
</gene>
<feature type="transmembrane region" description="Helical" evidence="10">
    <location>
        <begin position="728"/>
        <end position="747"/>
    </location>
</feature>
<dbReference type="InterPro" id="IPR027417">
    <property type="entry name" value="P-loop_NTPase"/>
</dbReference>
<feature type="transmembrane region" description="Helical" evidence="10">
    <location>
        <begin position="147"/>
        <end position="167"/>
    </location>
</feature>
<accession>A0AAV2ZBS5</accession>
<dbReference type="InterPro" id="IPR003593">
    <property type="entry name" value="AAA+_ATPase"/>
</dbReference>
<dbReference type="EMBL" id="DAKRPA010000004">
    <property type="protein sequence ID" value="DBA04873.1"/>
    <property type="molecule type" value="Genomic_DNA"/>
</dbReference>
<evidence type="ECO:0000256" key="6">
    <source>
        <dbReference type="ARBA" id="ARBA00022840"/>
    </source>
</evidence>
<dbReference type="InterPro" id="IPR044746">
    <property type="entry name" value="ABCC_6TM_D1"/>
</dbReference>
<dbReference type="Pfam" id="PF00664">
    <property type="entry name" value="ABC_membrane"/>
    <property type="match status" value="2"/>
</dbReference>
<evidence type="ECO:0000256" key="10">
    <source>
        <dbReference type="SAM" id="Phobius"/>
    </source>
</evidence>
<dbReference type="Gene3D" id="1.20.1560.10">
    <property type="entry name" value="ABC transporter type 1, transmembrane domain"/>
    <property type="match status" value="2"/>
</dbReference>
<dbReference type="InterPro" id="IPR036640">
    <property type="entry name" value="ABC1_TM_sf"/>
</dbReference>
<evidence type="ECO:0000313" key="14">
    <source>
        <dbReference type="Proteomes" id="UP001146120"/>
    </source>
</evidence>
<keyword evidence="3 10" id="KW-0812">Transmembrane</keyword>
<feature type="domain" description="ABC transporter" evidence="11">
    <location>
        <begin position="1056"/>
        <end position="1290"/>
    </location>
</feature>
<protein>
    <submittedName>
        <fullName evidence="13">Uncharacterized protein</fullName>
    </submittedName>
</protein>
<dbReference type="GO" id="GO:0016887">
    <property type="term" value="F:ATP hydrolysis activity"/>
    <property type="evidence" value="ECO:0007669"/>
    <property type="project" value="InterPro"/>
</dbReference>
<evidence type="ECO:0000256" key="4">
    <source>
        <dbReference type="ARBA" id="ARBA00022737"/>
    </source>
</evidence>
<dbReference type="SMART" id="SM00382">
    <property type="entry name" value="AAA"/>
    <property type="match status" value="2"/>
</dbReference>
<dbReference type="CDD" id="cd03250">
    <property type="entry name" value="ABCC_MRP_domain1"/>
    <property type="match status" value="1"/>
</dbReference>
<dbReference type="SUPFAM" id="SSF90123">
    <property type="entry name" value="ABC transporter transmembrane region"/>
    <property type="match status" value="2"/>
</dbReference>
<dbReference type="CDD" id="cd03244">
    <property type="entry name" value="ABCC_MRP_domain2"/>
    <property type="match status" value="1"/>
</dbReference>
<dbReference type="PROSITE" id="PS50929">
    <property type="entry name" value="ABC_TM1F"/>
    <property type="match status" value="2"/>
</dbReference>
<dbReference type="CDD" id="cd18579">
    <property type="entry name" value="ABC_6TM_ABCC_D1"/>
    <property type="match status" value="1"/>
</dbReference>
<evidence type="ECO:0000256" key="5">
    <source>
        <dbReference type="ARBA" id="ARBA00022741"/>
    </source>
</evidence>
<dbReference type="InterPro" id="IPR017871">
    <property type="entry name" value="ABC_transporter-like_CS"/>
</dbReference>
<reference evidence="13" key="1">
    <citation type="submission" date="2022-11" db="EMBL/GenBank/DDBJ databases">
        <authorList>
            <person name="Morgan W.R."/>
            <person name="Tartar A."/>
        </authorList>
    </citation>
    <scope>NUCLEOTIDE SEQUENCE</scope>
    <source>
        <strain evidence="13">ARSEF 373</strain>
    </source>
</reference>
<keyword evidence="5" id="KW-0547">Nucleotide-binding</keyword>
<dbReference type="Gene3D" id="3.40.50.300">
    <property type="entry name" value="P-loop containing nucleotide triphosphate hydrolases"/>
    <property type="match status" value="2"/>
</dbReference>
<keyword evidence="14" id="KW-1185">Reference proteome</keyword>
<dbReference type="GO" id="GO:0005774">
    <property type="term" value="C:vacuolar membrane"/>
    <property type="evidence" value="ECO:0007669"/>
    <property type="project" value="UniProtKB-SubCell"/>
</dbReference>
<dbReference type="SUPFAM" id="SSF52540">
    <property type="entry name" value="P-loop containing nucleoside triphosphate hydrolases"/>
    <property type="match status" value="2"/>
</dbReference>
<comment type="caution">
    <text evidence="13">The sequence shown here is derived from an EMBL/GenBank/DDBJ whole genome shotgun (WGS) entry which is preliminary data.</text>
</comment>
<evidence type="ECO:0000259" key="12">
    <source>
        <dbReference type="PROSITE" id="PS50929"/>
    </source>
</evidence>
<dbReference type="FunFam" id="3.40.50.300:FF:000997">
    <property type="entry name" value="Multidrug resistance-associated protein 1"/>
    <property type="match status" value="1"/>
</dbReference>
<feature type="domain" description="ABC transmembrane type-1" evidence="12">
    <location>
        <begin position="735"/>
        <end position="1011"/>
    </location>
</feature>
<name>A0AAV2ZBS5_9STRA</name>
<dbReference type="InterPro" id="IPR011527">
    <property type="entry name" value="ABC1_TM_dom"/>
</dbReference>
<dbReference type="PANTHER" id="PTHR24223">
    <property type="entry name" value="ATP-BINDING CASSETTE SUB-FAMILY C"/>
    <property type="match status" value="1"/>
</dbReference>
<reference evidence="13" key="2">
    <citation type="journal article" date="2023" name="Microbiol Resour">
        <title>Decontamination and Annotation of the Draft Genome Sequence of the Oomycete Lagenidium giganteum ARSEF 373.</title>
        <authorList>
            <person name="Morgan W.R."/>
            <person name="Tartar A."/>
        </authorList>
    </citation>
    <scope>NUCLEOTIDE SEQUENCE</scope>
    <source>
        <strain evidence="13">ARSEF 373</strain>
    </source>
</reference>
<evidence type="ECO:0000256" key="8">
    <source>
        <dbReference type="ARBA" id="ARBA00023136"/>
    </source>
</evidence>
<keyword evidence="8 10" id="KW-0472">Membrane</keyword>
<dbReference type="GO" id="GO:0140359">
    <property type="term" value="F:ABC-type transporter activity"/>
    <property type="evidence" value="ECO:0007669"/>
    <property type="project" value="InterPro"/>
</dbReference>
<evidence type="ECO:0000259" key="11">
    <source>
        <dbReference type="PROSITE" id="PS50893"/>
    </source>
</evidence>
<comment type="subcellular location">
    <subcellularLocation>
        <location evidence="1">Vacuole membrane</location>
        <topology evidence="1">Multi-pass membrane protein</topology>
    </subcellularLocation>
</comment>
<keyword evidence="2" id="KW-0813">Transport</keyword>
<feature type="transmembrane region" description="Helical" evidence="10">
    <location>
        <begin position="250"/>
        <end position="269"/>
    </location>
</feature>
<sequence length="1300" mass="143183">MGGRRASRDVDEATPLLRATKSEKGSSNPGDHADAISLVTFSWLGALLSKGAHAPLQKEDLWELQATEDTEHVTSNLRDALAKVKPRDPTKKLALGLAIRKAFGTNMYLAGVCKLFGDLLGFVAPICINEIIKYVEDSSNAWFYPQYFGWIMSGALFLSTVLQTLFLHQHHHLVIREAIRVRSALTMLVYEKSLRLSLDAKSTLGSGKIMNLGTTDTNRILDLFYFVHYVWAAPLQLVLGLMLLLKYLGVAALAGVGIMVLLLPLSASFSSHAAQISKFLLECTDKRLKCVSELFQSIRIIKLYAWETAMLARIDHIRTHELAFLKKMIVWNALSQVALQAGPILVALCSFATFSWLSPVPLTPDRAFTSIALFSIFRLPLMMLPRIFSLIFQANVSINRLEEFLETPELTNAQSSDDQLPPQFLGIRNATFAWGQGSKPEQGPSVLLPALASQSLSHVSVTLPKGQLTLIVGGVGSGKSTLLAALLGELTPESGEVSTPRSNISYAAQSPYLVNATIEDNIVFGAPYNSERLKRVVQCCELEADLKQFPNGLKSEVGESGVNLSGGQKQRISIARAVYGQRKDFYVFDDSLSALDATVAARVFNQCLNEGTKSLLAGKTRVLATHSLKVAKSAQWIIVMDKMRVVQMGTFDELMKNHGGLFAEMMRSVATTTGSATADAPAQPGAVATTTSHSEQAIDTKSRLVEDEARAVGHVSLSVYFSYLKSCGIAWSVCALALLFATQISTVSTDLWLTHWTGMGAEASTGLVFYLSVYAYLGLATVLLGFVGDVSCRFGGLRASTEIHHQLLHHVTKGTMRFFDSTPVGRILNRFSNDMSTIDQKLNSASVAFVTMSLSLLSMLVIQCVSAPLLMACFVPLFVGYMMVQNFYRQSSRELQRLDNISKSPIYAHFTQTLNGLVTIRAFQMQTKSHHDQAQRINDNTKAFLLLNLINRWLGVRLESLGALITLAVALFVCKDRAELSSALAGLLLSYSQSMNQLLNWIVRNNIDMENMMNSVERTDEYTKIETECKNEDDVSRSLSAMMLQQRPKWPENGAITFSNVSIHYKPGAPLVLNDVSFTIEGGEKVGICGRTGAGKSTMLLSLFRMIECSRGSIEIDGINIARLTLSQLRSRMAIIPQDPVLFGASIRYNLDPTNEHSDTKLWEALRKAHLHHMVSEMPEKLDADVKEGGENLSVGERQLFCLARAILRNSQILCLDEATASMDHKSDELIQASLRHDFALATVLTIAHRLETILDYDKIMVLQRGEIVEFDTPSKLASKQQPLGEFAAMLQASRTSQSQ</sequence>
<keyword evidence="7 10" id="KW-1133">Transmembrane helix</keyword>
<organism evidence="13 14">
    <name type="scientific">Lagenidium giganteum</name>
    <dbReference type="NCBI Taxonomy" id="4803"/>
    <lineage>
        <taxon>Eukaryota</taxon>
        <taxon>Sar</taxon>
        <taxon>Stramenopiles</taxon>
        <taxon>Oomycota</taxon>
        <taxon>Peronosporomycetes</taxon>
        <taxon>Pythiales</taxon>
        <taxon>Pythiaceae</taxon>
    </lineage>
</organism>
<evidence type="ECO:0000313" key="13">
    <source>
        <dbReference type="EMBL" id="DBA04873.1"/>
    </source>
</evidence>
<dbReference type="PANTHER" id="PTHR24223:SF443">
    <property type="entry name" value="MULTIDRUG-RESISTANCE LIKE PROTEIN 1, ISOFORM I"/>
    <property type="match status" value="1"/>
</dbReference>
<dbReference type="GO" id="GO:0005524">
    <property type="term" value="F:ATP binding"/>
    <property type="evidence" value="ECO:0007669"/>
    <property type="project" value="UniProtKB-KW"/>
</dbReference>
<feature type="transmembrane region" description="Helical" evidence="10">
    <location>
        <begin position="767"/>
        <end position="788"/>
    </location>
</feature>
<feature type="transmembrane region" description="Helical" evidence="10">
    <location>
        <begin position="115"/>
        <end position="135"/>
    </location>
</feature>
<dbReference type="PROSITE" id="PS50893">
    <property type="entry name" value="ABC_TRANSPORTER_2"/>
    <property type="match status" value="2"/>
</dbReference>
<feature type="transmembrane region" description="Helical" evidence="10">
    <location>
        <begin position="223"/>
        <end position="244"/>
    </location>
</feature>
<dbReference type="Proteomes" id="UP001146120">
    <property type="component" value="Unassembled WGS sequence"/>
</dbReference>
<feature type="domain" description="ABC transporter" evidence="11">
    <location>
        <begin position="425"/>
        <end position="667"/>
    </location>
</feature>
<feature type="transmembrane region" description="Helical" evidence="10">
    <location>
        <begin position="868"/>
        <end position="888"/>
    </location>
</feature>
<feature type="compositionally biased region" description="Basic and acidic residues" evidence="9">
    <location>
        <begin position="1"/>
        <end position="11"/>
    </location>
</feature>
<dbReference type="FunFam" id="1.20.1560.10:FF:000010">
    <property type="entry name" value="Multidrug resistance-associated ABC transporter"/>
    <property type="match status" value="1"/>
</dbReference>
<feature type="region of interest" description="Disordered" evidence="9">
    <location>
        <begin position="1"/>
        <end position="31"/>
    </location>
</feature>
<evidence type="ECO:0000256" key="2">
    <source>
        <dbReference type="ARBA" id="ARBA00022448"/>
    </source>
</evidence>
<dbReference type="PROSITE" id="PS00211">
    <property type="entry name" value="ABC_TRANSPORTER_1"/>
    <property type="match status" value="2"/>
</dbReference>